<evidence type="ECO:0008006" key="4">
    <source>
        <dbReference type="Google" id="ProtNLM"/>
    </source>
</evidence>
<feature type="region of interest" description="Disordered" evidence="1">
    <location>
        <begin position="250"/>
        <end position="276"/>
    </location>
</feature>
<organism evidence="2 3">
    <name type="scientific">Rhizoctonia solani</name>
    <dbReference type="NCBI Taxonomy" id="456999"/>
    <lineage>
        <taxon>Eukaryota</taxon>
        <taxon>Fungi</taxon>
        <taxon>Dikarya</taxon>
        <taxon>Basidiomycota</taxon>
        <taxon>Agaricomycotina</taxon>
        <taxon>Agaricomycetes</taxon>
        <taxon>Cantharellales</taxon>
        <taxon>Ceratobasidiaceae</taxon>
        <taxon>Rhizoctonia</taxon>
    </lineage>
</organism>
<feature type="compositionally biased region" description="Polar residues" evidence="1">
    <location>
        <begin position="253"/>
        <end position="266"/>
    </location>
</feature>
<gene>
    <name evidence="2" type="ORF">RDB_LOCUS52194</name>
</gene>
<reference evidence="2" key="1">
    <citation type="submission" date="2021-01" db="EMBL/GenBank/DDBJ databases">
        <authorList>
            <person name="Kaushik A."/>
        </authorList>
    </citation>
    <scope>NUCLEOTIDE SEQUENCE</scope>
    <source>
        <strain evidence="2">AG6-10EEA</strain>
    </source>
</reference>
<name>A0A8H3GJ89_9AGAM</name>
<dbReference type="EMBL" id="CAJMXA010001160">
    <property type="protein sequence ID" value="CAE6452845.1"/>
    <property type="molecule type" value="Genomic_DNA"/>
</dbReference>
<protein>
    <recommendedName>
        <fullName evidence="4">BTB domain-containing protein</fullName>
    </recommendedName>
</protein>
<dbReference type="AlphaFoldDB" id="A0A8H3GJ89"/>
<dbReference type="Proteomes" id="UP000663853">
    <property type="component" value="Unassembled WGS sequence"/>
</dbReference>
<proteinExistence type="predicted"/>
<sequence>MNSTTKAASWNPFGGKPPEKTRIAPLSGTTQGQGYGVTLESTNNQHAINDTVQSANTTSTSSSLREACTVYDFTGANIKLQVNDAVFKMHESQISKFASLNRLIEDARCANPQSNFITIAIQGDDGLVSDFFNTFRLLSTHSIEEPIGPSTENLVSAARISSTYNHPALRSFCIGKLEELSLGPIERLQIARVLDLNPWKELALKELSEREGIISKEEALDLGFDAYFQVASAREMRFRHQGGILHPKVGVRTKSQTPGQGRSISSGYGELRSLLD</sequence>
<evidence type="ECO:0000313" key="2">
    <source>
        <dbReference type="EMBL" id="CAE6452845.1"/>
    </source>
</evidence>
<evidence type="ECO:0000256" key="1">
    <source>
        <dbReference type="SAM" id="MobiDB-lite"/>
    </source>
</evidence>
<accession>A0A8H3GJ89</accession>
<evidence type="ECO:0000313" key="3">
    <source>
        <dbReference type="Proteomes" id="UP000663853"/>
    </source>
</evidence>
<comment type="caution">
    <text evidence="2">The sequence shown here is derived from an EMBL/GenBank/DDBJ whole genome shotgun (WGS) entry which is preliminary data.</text>
</comment>
<feature type="region of interest" description="Disordered" evidence="1">
    <location>
        <begin position="1"/>
        <end position="36"/>
    </location>
</feature>